<organism evidence="1 2">
    <name type="scientific">Weeksella virosa (strain ATCC 43766 / DSM 16922 / JCM 21250 / CCUG 30538 / CDC 9751 / IAM 14551 / NBRC 16016 / NCTC 11634 / CL345/78)</name>
    <dbReference type="NCBI Taxonomy" id="865938"/>
    <lineage>
        <taxon>Bacteria</taxon>
        <taxon>Pseudomonadati</taxon>
        <taxon>Bacteroidota</taxon>
        <taxon>Flavobacteriia</taxon>
        <taxon>Flavobacteriales</taxon>
        <taxon>Weeksellaceae</taxon>
        <taxon>Weeksella</taxon>
    </lineage>
</organism>
<gene>
    <name evidence="1" type="ordered locus">Weevi_1557</name>
</gene>
<dbReference type="Proteomes" id="UP000008641">
    <property type="component" value="Chromosome"/>
</dbReference>
<keyword evidence="2" id="KW-1185">Reference proteome</keyword>
<dbReference type="RefSeq" id="WP_013598646.1">
    <property type="nucleotide sequence ID" value="NC_015144.1"/>
</dbReference>
<dbReference type="HOGENOM" id="CLU_157050_0_0_10"/>
<reference evidence="2" key="2">
    <citation type="journal article" date="2011" name="Stand. Genomic Sci.">
        <title>Complete genome sequence of Weeksella virosa type strain (9751T).</title>
        <authorList>
            <person name="Lang E."/>
            <person name="Teshima H."/>
            <person name="Lucas S."/>
            <person name="Lapidus A."/>
            <person name="Hammon N."/>
            <person name="Deshpande S."/>
            <person name="Nolan M."/>
            <person name="Cheng J."/>
            <person name="Pitluck S."/>
            <person name="Liolios K."/>
            <person name="Pagani I."/>
            <person name="Mikhailova N."/>
            <person name="Ivanova N."/>
            <person name="Mavromatis K."/>
            <person name="Pati A."/>
            <person name="Tapia R."/>
            <person name="Han C."/>
            <person name="Goodwin L."/>
            <person name="Chen A."/>
            <person name="Palaniappan K."/>
            <person name="Land M."/>
            <person name="Hauser L."/>
            <person name="Chang Y."/>
            <person name="Jeffries C."/>
            <person name="Brambilla E."/>
            <person name="Kopitz M."/>
            <person name="Rohde M."/>
            <person name="Goker M."/>
            <person name="Tindall B."/>
            <person name="Detter J."/>
            <person name="Woyke T."/>
            <person name="Bristow J."/>
            <person name="Eisen J."/>
            <person name="Markowitz V."/>
            <person name="Hugenholtz P."/>
            <person name="Klenk H."/>
            <person name="Kyrpides N."/>
        </authorList>
    </citation>
    <scope>NUCLEOTIDE SEQUENCE [LARGE SCALE GENOMIC DNA]</scope>
    <source>
        <strain evidence="2">ATCC 43766 / DSM 16922 / JCM 21250 / NBRC 16016 / NCTC 11634 / CL345/78</strain>
    </source>
</reference>
<reference evidence="1 2" key="1">
    <citation type="journal article" date="2011" name="Stand. Genomic Sci.">
        <title>Complete genome sequence of Weeksella virosa type strain (9751).</title>
        <authorList>
            <person name="Lang E."/>
            <person name="Teshima H."/>
            <person name="Lucas S."/>
            <person name="Lapidus A."/>
            <person name="Hammon N."/>
            <person name="Deshpande S."/>
            <person name="Nolan M."/>
            <person name="Cheng J.F."/>
            <person name="Pitluck S."/>
            <person name="Liolios K."/>
            <person name="Pagani I."/>
            <person name="Mikhailova N."/>
            <person name="Ivanova N."/>
            <person name="Mavromatis K."/>
            <person name="Pati A."/>
            <person name="Tapia R."/>
            <person name="Han C."/>
            <person name="Goodwin L."/>
            <person name="Chen A."/>
            <person name="Palaniappan K."/>
            <person name="Land M."/>
            <person name="Hauser L."/>
            <person name="Chang Y.J."/>
            <person name="Jeffries C.D."/>
            <person name="Brambilla E.M."/>
            <person name="Kopitz M."/>
            <person name="Rohde M."/>
            <person name="Goker M."/>
            <person name="Tindall B.J."/>
            <person name="Detter J.C."/>
            <person name="Woyke T."/>
            <person name="Bristow J."/>
            <person name="Eisen J.A."/>
            <person name="Markowitz V."/>
            <person name="Hugenholtz P."/>
            <person name="Klenk H.P."/>
            <person name="Kyrpides N.C."/>
        </authorList>
    </citation>
    <scope>NUCLEOTIDE SEQUENCE [LARGE SCALE GENOMIC DNA]</scope>
    <source>
        <strain evidence="2">ATCC 43766 / DSM 16922 / JCM 21250 / NBRC 16016 / NCTC 11634 / CL345/78</strain>
    </source>
</reference>
<dbReference type="EMBL" id="CP002455">
    <property type="protein sequence ID" value="ADX68257.1"/>
    <property type="molecule type" value="Genomic_DNA"/>
</dbReference>
<accession>F0NZ40</accession>
<dbReference type="eggNOG" id="ENOG5030Q80">
    <property type="taxonomic scope" value="Bacteria"/>
</dbReference>
<evidence type="ECO:0000313" key="1">
    <source>
        <dbReference type="EMBL" id="ADX68257.1"/>
    </source>
</evidence>
<dbReference type="STRING" id="865938.Weevi_1557"/>
<protein>
    <submittedName>
        <fullName evidence="1">Uncharacterized protein</fullName>
    </submittedName>
</protein>
<proteinExistence type="predicted"/>
<dbReference type="KEGG" id="wvi:Weevi_1557"/>
<dbReference type="OrthoDB" id="9180239at2"/>
<evidence type="ECO:0000313" key="2">
    <source>
        <dbReference type="Proteomes" id="UP000008641"/>
    </source>
</evidence>
<dbReference type="AlphaFoldDB" id="F0NZ40"/>
<sequence>MKKNEVPQDESFLSKNNLSELYYVVDEDGHFTTEQSSGWEPKTIMQTETLRVLQQRVEKAKEKVKQGKVSPIVYYMELNKMDWPTLAAYMHKWPFFIKRHAKPNVFNRLNDSVLSKYAEVFGITLEELKKIDGKK</sequence>
<name>F0NZ40_WEEVC</name>